<name>A0ACA9MEL0_9GLOM</name>
<gene>
    <name evidence="1" type="ORF">DHETER_LOCUS6522</name>
</gene>
<comment type="caution">
    <text evidence="1">The sequence shown here is derived from an EMBL/GenBank/DDBJ whole genome shotgun (WGS) entry which is preliminary data.</text>
</comment>
<evidence type="ECO:0000313" key="2">
    <source>
        <dbReference type="Proteomes" id="UP000789702"/>
    </source>
</evidence>
<feature type="non-terminal residue" evidence="1">
    <location>
        <position position="172"/>
    </location>
</feature>
<dbReference type="Proteomes" id="UP000789702">
    <property type="component" value="Unassembled WGS sequence"/>
</dbReference>
<keyword evidence="2" id="KW-1185">Reference proteome</keyword>
<sequence length="172" mass="20667">AKRRVDKISDNNTTATMEIDLEKEFSDLKISRYDYDEFYDFRKIGESRFGMTVYKSKWRKRNIAVTHKSVKIDIIQNDSTKIDTIQDNKTKITIQKYKAFQEFITEVCQNLFNWYRIFDFDPECLNEEELKIKKAFLNKNKTEILDPIKREHHYTSKVINTRMISEALKKQS</sequence>
<dbReference type="EMBL" id="CAJVPU010008304">
    <property type="protein sequence ID" value="CAG8582299.1"/>
    <property type="molecule type" value="Genomic_DNA"/>
</dbReference>
<accession>A0ACA9MEL0</accession>
<protein>
    <submittedName>
        <fullName evidence="1">10934_t:CDS:1</fullName>
    </submittedName>
</protein>
<evidence type="ECO:0000313" key="1">
    <source>
        <dbReference type="EMBL" id="CAG8582299.1"/>
    </source>
</evidence>
<reference evidence="1" key="1">
    <citation type="submission" date="2021-06" db="EMBL/GenBank/DDBJ databases">
        <authorList>
            <person name="Kallberg Y."/>
            <person name="Tangrot J."/>
            <person name="Rosling A."/>
        </authorList>
    </citation>
    <scope>NUCLEOTIDE SEQUENCE</scope>
    <source>
        <strain evidence="1">IL203A</strain>
    </source>
</reference>
<proteinExistence type="predicted"/>
<feature type="non-terminal residue" evidence="1">
    <location>
        <position position="1"/>
    </location>
</feature>
<organism evidence="1 2">
    <name type="scientific">Dentiscutata heterogama</name>
    <dbReference type="NCBI Taxonomy" id="1316150"/>
    <lineage>
        <taxon>Eukaryota</taxon>
        <taxon>Fungi</taxon>
        <taxon>Fungi incertae sedis</taxon>
        <taxon>Mucoromycota</taxon>
        <taxon>Glomeromycotina</taxon>
        <taxon>Glomeromycetes</taxon>
        <taxon>Diversisporales</taxon>
        <taxon>Gigasporaceae</taxon>
        <taxon>Dentiscutata</taxon>
    </lineage>
</organism>